<sequence length="451" mass="53006">MASDRSWIGRNRFNEAKYLTEEYKIGVNNFLKFAWDNLKEEDNRLIRCPCKNCGNDYFMDPNDVKVDLYRYGIMPWYTIWDLHGEKDMLQDEAGTIFANNGNRDDDMYDAHDMLRDFEEANRHFENVEEEPNASAKEFYKMEYYKYPDGYGTEAGDYGVREHLRRNFKHLLNPERKRADAQVKLAKEKGRTKVTRLNFKPHYFSIRVWESLNKYWTSDVFEKRSDIGKKVRENVEVTTRTGAKPYSQKWEEMEEEKKEPITALEFANVVYKFDKPREQEFKDKLMQVESSQSQLTLEALPTEPPSSPKSKKKMHRTKELLKIIQARPPKKGKAIMFPRHTVIEFIGVQGALEWTISQPSQNVEVQVPESVYSVFPRVLREVSQMVISLPTHEATQAQLDEEIQNLANVAFPDKYDMVQQSMWSQYVRSVTSCLDHILKTNQKVIVQVLVSL</sequence>
<feature type="region of interest" description="Disordered" evidence="1">
    <location>
        <begin position="292"/>
        <end position="313"/>
    </location>
</feature>
<evidence type="ECO:0000313" key="4">
    <source>
        <dbReference type="Proteomes" id="UP001237642"/>
    </source>
</evidence>
<dbReference type="InterPro" id="IPR004252">
    <property type="entry name" value="Probable_transposase_24"/>
</dbReference>
<evidence type="ECO:0000313" key="3">
    <source>
        <dbReference type="EMBL" id="KAK1378418.1"/>
    </source>
</evidence>
<dbReference type="Pfam" id="PF03004">
    <property type="entry name" value="Transposase_24"/>
    <property type="match status" value="1"/>
</dbReference>
<keyword evidence="4" id="KW-1185">Reference proteome</keyword>
<proteinExistence type="predicted"/>
<dbReference type="AlphaFoldDB" id="A0AAD8I5W1"/>
<gene>
    <name evidence="3" type="ORF">POM88_025162</name>
</gene>
<dbReference type="InterPro" id="IPR029480">
    <property type="entry name" value="Transpos_assoc"/>
</dbReference>
<evidence type="ECO:0000256" key="1">
    <source>
        <dbReference type="SAM" id="MobiDB-lite"/>
    </source>
</evidence>
<accession>A0AAD8I5W1</accession>
<reference evidence="3" key="2">
    <citation type="submission" date="2023-05" db="EMBL/GenBank/DDBJ databases">
        <authorList>
            <person name="Schelkunov M.I."/>
        </authorList>
    </citation>
    <scope>NUCLEOTIDE SEQUENCE</scope>
    <source>
        <strain evidence="3">Hsosn_3</strain>
        <tissue evidence="3">Leaf</tissue>
    </source>
</reference>
<name>A0AAD8I5W1_9APIA</name>
<dbReference type="EMBL" id="JAUIZM010000006">
    <property type="protein sequence ID" value="KAK1378418.1"/>
    <property type="molecule type" value="Genomic_DNA"/>
</dbReference>
<dbReference type="Proteomes" id="UP001237642">
    <property type="component" value="Unassembled WGS sequence"/>
</dbReference>
<reference evidence="3" key="1">
    <citation type="submission" date="2023-02" db="EMBL/GenBank/DDBJ databases">
        <title>Genome of toxic invasive species Heracleum sosnowskyi carries increased number of genes despite the absence of recent whole-genome duplications.</title>
        <authorList>
            <person name="Schelkunov M."/>
            <person name="Shtratnikova V."/>
            <person name="Makarenko M."/>
            <person name="Klepikova A."/>
            <person name="Omelchenko D."/>
            <person name="Novikova G."/>
            <person name="Obukhova E."/>
            <person name="Bogdanov V."/>
            <person name="Penin A."/>
            <person name="Logacheva M."/>
        </authorList>
    </citation>
    <scope>NUCLEOTIDE SEQUENCE</scope>
    <source>
        <strain evidence="3">Hsosn_3</strain>
        <tissue evidence="3">Leaf</tissue>
    </source>
</reference>
<organism evidence="3 4">
    <name type="scientific">Heracleum sosnowskyi</name>
    <dbReference type="NCBI Taxonomy" id="360622"/>
    <lineage>
        <taxon>Eukaryota</taxon>
        <taxon>Viridiplantae</taxon>
        <taxon>Streptophyta</taxon>
        <taxon>Embryophyta</taxon>
        <taxon>Tracheophyta</taxon>
        <taxon>Spermatophyta</taxon>
        <taxon>Magnoliopsida</taxon>
        <taxon>eudicotyledons</taxon>
        <taxon>Gunneridae</taxon>
        <taxon>Pentapetalae</taxon>
        <taxon>asterids</taxon>
        <taxon>campanulids</taxon>
        <taxon>Apiales</taxon>
        <taxon>Apiaceae</taxon>
        <taxon>Apioideae</taxon>
        <taxon>apioid superclade</taxon>
        <taxon>Tordylieae</taxon>
        <taxon>Tordyliinae</taxon>
        <taxon>Heracleum</taxon>
    </lineage>
</organism>
<evidence type="ECO:0000259" key="2">
    <source>
        <dbReference type="Pfam" id="PF13963"/>
    </source>
</evidence>
<comment type="caution">
    <text evidence="3">The sequence shown here is derived from an EMBL/GenBank/DDBJ whole genome shotgun (WGS) entry which is preliminary data.</text>
</comment>
<feature type="domain" description="Transposase-associated" evidence="2">
    <location>
        <begin position="5"/>
        <end position="85"/>
    </location>
</feature>
<protein>
    <recommendedName>
        <fullName evidence="2">Transposase-associated domain-containing protein</fullName>
    </recommendedName>
</protein>
<dbReference type="Pfam" id="PF13963">
    <property type="entry name" value="Transpos_assoc"/>
    <property type="match status" value="1"/>
</dbReference>